<comment type="subcellular location">
    <subcellularLocation>
        <location evidence="1">Membrane</location>
    </subcellularLocation>
</comment>
<dbReference type="InterPro" id="IPR019420">
    <property type="entry name" value="7TM_GPCR_serpentine_rcpt_Srbc"/>
</dbReference>
<accession>A0A0N4VUC2</accession>
<dbReference type="Gene3D" id="1.20.1070.10">
    <property type="entry name" value="Rhodopsin 7-helix transmembrane proteins"/>
    <property type="match status" value="1"/>
</dbReference>
<evidence type="ECO:0000256" key="4">
    <source>
        <dbReference type="ARBA" id="ARBA00023136"/>
    </source>
</evidence>
<evidence type="ECO:0000256" key="2">
    <source>
        <dbReference type="ARBA" id="ARBA00022692"/>
    </source>
</evidence>
<dbReference type="OrthoDB" id="5838358at2759"/>
<reference evidence="9" key="1">
    <citation type="submission" date="2017-02" db="UniProtKB">
        <authorList>
            <consortium name="WormBaseParasite"/>
        </authorList>
    </citation>
    <scope>IDENTIFICATION</scope>
</reference>
<dbReference type="InterPro" id="IPR052322">
    <property type="entry name" value="Mito_rRNA_Mtase_NSUN4"/>
</dbReference>
<dbReference type="PANTHER" id="PTHR46955">
    <property type="entry name" value="PROTEIN CBG01349-RELATED"/>
    <property type="match status" value="1"/>
</dbReference>
<dbReference type="SUPFAM" id="SSF81321">
    <property type="entry name" value="Family A G protein-coupled receptor-like"/>
    <property type="match status" value="1"/>
</dbReference>
<organism evidence="9">
    <name type="scientific">Haemonchus placei</name>
    <name type="common">Barber's pole worm</name>
    <dbReference type="NCBI Taxonomy" id="6290"/>
    <lineage>
        <taxon>Eukaryota</taxon>
        <taxon>Metazoa</taxon>
        <taxon>Ecdysozoa</taxon>
        <taxon>Nematoda</taxon>
        <taxon>Chromadorea</taxon>
        <taxon>Rhabditida</taxon>
        <taxon>Rhabditina</taxon>
        <taxon>Rhabditomorpha</taxon>
        <taxon>Strongyloidea</taxon>
        <taxon>Trichostrongylidae</taxon>
        <taxon>Haemonchus</taxon>
    </lineage>
</organism>
<dbReference type="PROSITE" id="PS50262">
    <property type="entry name" value="G_PROTEIN_RECEP_F1_2"/>
    <property type="match status" value="1"/>
</dbReference>
<gene>
    <name evidence="7" type="ORF">HPLM_LOCUS889</name>
</gene>
<reference evidence="7 8" key="2">
    <citation type="submission" date="2018-11" db="EMBL/GenBank/DDBJ databases">
        <authorList>
            <consortium name="Pathogen Informatics"/>
        </authorList>
    </citation>
    <scope>NUCLEOTIDE SEQUENCE [LARGE SCALE GENOMIC DNA]</scope>
    <source>
        <strain evidence="7 8">MHpl1</strain>
    </source>
</reference>
<keyword evidence="3 5" id="KW-1133">Transmembrane helix</keyword>
<feature type="transmembrane region" description="Helical" evidence="5">
    <location>
        <begin position="129"/>
        <end position="148"/>
    </location>
</feature>
<proteinExistence type="predicted"/>
<protein>
    <submittedName>
        <fullName evidence="9">G_PROTEIN_RECEP_F1_2 domain-containing protein</fullName>
    </submittedName>
</protein>
<dbReference type="GO" id="GO:0016020">
    <property type="term" value="C:membrane"/>
    <property type="evidence" value="ECO:0007669"/>
    <property type="project" value="UniProtKB-SubCell"/>
</dbReference>
<name>A0A0N4VUC2_HAEPC</name>
<dbReference type="PRINTS" id="PR00237">
    <property type="entry name" value="GPCRRHODOPSN"/>
</dbReference>
<dbReference type="OMA" id="KFANNAM"/>
<keyword evidence="2 5" id="KW-0812">Transmembrane</keyword>
<dbReference type="EMBL" id="UZAF01000906">
    <property type="protein sequence ID" value="VDO06871.1"/>
    <property type="molecule type" value="Genomic_DNA"/>
</dbReference>
<sequence>MLSNTICLYVNLFLVIVNILQILANFVVLIAWCTSKRLLRNDNLILLVSLAFIDFIYAVLQIPYLTVLIAGTKPNGVPPDYNPWLIVLLGGPSAALLKSGWAITNAIAIDRVVAIRFPVQYYKRSKRNWSIGAFAFAIVLAFIDWIILQRTVTIRRLPYCTSFGCFTNDVFRAYSGLSNMVLTFLLCMLIMVILYYLCKGSKTTSLSAEIEMQNRHRIDKNVSFLPKFFLILLLPHFGIAIPCILEEF</sequence>
<feature type="transmembrane region" description="Helical" evidence="5">
    <location>
        <begin position="84"/>
        <end position="108"/>
    </location>
</feature>
<evidence type="ECO:0000256" key="3">
    <source>
        <dbReference type="ARBA" id="ARBA00022989"/>
    </source>
</evidence>
<dbReference type="PANTHER" id="PTHR46955:SF3">
    <property type="entry name" value="G_PROTEIN_RECEP_F1_2 DOMAIN-CONTAINING PROTEIN"/>
    <property type="match status" value="1"/>
</dbReference>
<evidence type="ECO:0000313" key="9">
    <source>
        <dbReference type="WBParaSite" id="HPLM_0000088901-mRNA-1"/>
    </source>
</evidence>
<feature type="transmembrane region" description="Helical" evidence="5">
    <location>
        <begin position="224"/>
        <end position="245"/>
    </location>
</feature>
<keyword evidence="4 5" id="KW-0472">Membrane</keyword>
<evidence type="ECO:0000313" key="8">
    <source>
        <dbReference type="Proteomes" id="UP000268014"/>
    </source>
</evidence>
<dbReference type="Proteomes" id="UP000268014">
    <property type="component" value="Unassembled WGS sequence"/>
</dbReference>
<dbReference type="Pfam" id="PF10316">
    <property type="entry name" value="7TM_GPCR_Srbc"/>
    <property type="match status" value="1"/>
</dbReference>
<feature type="transmembrane region" description="Helical" evidence="5">
    <location>
        <begin position="12"/>
        <end position="32"/>
    </location>
</feature>
<feature type="transmembrane region" description="Helical" evidence="5">
    <location>
        <begin position="44"/>
        <end position="64"/>
    </location>
</feature>
<dbReference type="GO" id="GO:0004930">
    <property type="term" value="F:G protein-coupled receptor activity"/>
    <property type="evidence" value="ECO:0007669"/>
    <property type="project" value="InterPro"/>
</dbReference>
<dbReference type="InterPro" id="IPR017452">
    <property type="entry name" value="GPCR_Rhodpsn_7TM"/>
</dbReference>
<feature type="domain" description="G-protein coupled receptors family 1 profile" evidence="6">
    <location>
        <begin position="24"/>
        <end position="248"/>
    </location>
</feature>
<evidence type="ECO:0000313" key="7">
    <source>
        <dbReference type="EMBL" id="VDO06871.1"/>
    </source>
</evidence>
<dbReference type="WBParaSite" id="HPLM_0000088901-mRNA-1">
    <property type="protein sequence ID" value="HPLM_0000088901-mRNA-1"/>
    <property type="gene ID" value="HPLM_0000088901"/>
</dbReference>
<evidence type="ECO:0000259" key="6">
    <source>
        <dbReference type="PROSITE" id="PS50262"/>
    </source>
</evidence>
<evidence type="ECO:0000256" key="5">
    <source>
        <dbReference type="SAM" id="Phobius"/>
    </source>
</evidence>
<keyword evidence="8" id="KW-1185">Reference proteome</keyword>
<dbReference type="InterPro" id="IPR000276">
    <property type="entry name" value="GPCR_Rhodpsn"/>
</dbReference>
<evidence type="ECO:0000256" key="1">
    <source>
        <dbReference type="ARBA" id="ARBA00004370"/>
    </source>
</evidence>
<dbReference type="AlphaFoldDB" id="A0A0N4VUC2"/>
<feature type="transmembrane region" description="Helical" evidence="5">
    <location>
        <begin position="177"/>
        <end position="197"/>
    </location>
</feature>